<sequence>MPTEFVPGKPDAYFPKHKFYGVPMYGSYHRIEECRLHHYVGPAATIEKAVAAYVLTPEHLWATFQTEAEDLIRVNGAMDGNWQERNRRINAAYAKLWLADNRFQWAGLAAFASKQVGCTILHAKQTVARSRRERENLELSFAAAFPGAEAAAGVQAGTEAGAAYAHDRLGFGNEHLFLDIYPLHRFFMERGWKEFSDYLPKRQNKKYPVYWNVDRNVLPFGTPFQEIRDGFGRIEGGNVADSVNLLARHEQVNILQAIMYNDRVMQQLLDANQYAVVTGIPTGDAEKVELTLSAQCKAKEGFTLPFSKDKHAKLWVAEQRMRFVRRAADAFNKLLNGPQRSRVEESIRTIAAGGGVA</sequence>
<organism evidence="1 2">
    <name type="scientific">Massilia solisilvae</name>
    <dbReference type="NCBI Taxonomy" id="1811225"/>
    <lineage>
        <taxon>Bacteria</taxon>
        <taxon>Pseudomonadati</taxon>
        <taxon>Pseudomonadota</taxon>
        <taxon>Betaproteobacteria</taxon>
        <taxon>Burkholderiales</taxon>
        <taxon>Oxalobacteraceae</taxon>
        <taxon>Telluria group</taxon>
        <taxon>Massilia</taxon>
    </lineage>
</organism>
<name>A0ABT2BDG3_9BURK</name>
<evidence type="ECO:0000313" key="1">
    <source>
        <dbReference type="EMBL" id="MCS0606565.1"/>
    </source>
</evidence>
<protein>
    <submittedName>
        <fullName evidence="1">Uncharacterized protein</fullName>
    </submittedName>
</protein>
<accession>A0ABT2BDG3</accession>
<proteinExistence type="predicted"/>
<evidence type="ECO:0000313" key="2">
    <source>
        <dbReference type="Proteomes" id="UP001205861"/>
    </source>
</evidence>
<dbReference type="InterPro" id="IPR019658">
    <property type="entry name" value="DUF2515"/>
</dbReference>
<dbReference type="Pfam" id="PF10720">
    <property type="entry name" value="DUF2515"/>
    <property type="match status" value="1"/>
</dbReference>
<gene>
    <name evidence="1" type="ORF">NX773_00110</name>
</gene>
<dbReference type="Proteomes" id="UP001205861">
    <property type="component" value="Unassembled WGS sequence"/>
</dbReference>
<dbReference type="EMBL" id="JANUGV010000001">
    <property type="protein sequence ID" value="MCS0606565.1"/>
    <property type="molecule type" value="Genomic_DNA"/>
</dbReference>
<reference evidence="1 2" key="1">
    <citation type="submission" date="2022-08" db="EMBL/GenBank/DDBJ databases">
        <title>Reclassification of Massilia species as members of the genera Telluria, Duganella, Pseudoduganella, Mokoshia gen. nov. and Zemynaea gen. nov. using orthogonal and non-orthogonal genome-based approaches.</title>
        <authorList>
            <person name="Bowman J.P."/>
        </authorList>
    </citation>
    <scope>NUCLEOTIDE SEQUENCE [LARGE SCALE GENOMIC DNA]</scope>
    <source>
        <strain evidence="1 2">JCM 31607</strain>
    </source>
</reference>
<dbReference type="RefSeq" id="WP_258854378.1">
    <property type="nucleotide sequence ID" value="NZ_JANUGV010000001.1"/>
</dbReference>
<keyword evidence="2" id="KW-1185">Reference proteome</keyword>
<comment type="caution">
    <text evidence="1">The sequence shown here is derived from an EMBL/GenBank/DDBJ whole genome shotgun (WGS) entry which is preliminary data.</text>
</comment>